<protein>
    <recommendedName>
        <fullName evidence="8">Integrase catalytic domain-containing protein</fullName>
    </recommendedName>
</protein>
<dbReference type="Proteomes" id="UP000594261">
    <property type="component" value="Chromosome 9"/>
</dbReference>
<feature type="compositionally biased region" description="Basic and acidic residues" evidence="7">
    <location>
        <begin position="71"/>
        <end position="95"/>
    </location>
</feature>
<dbReference type="InterPro" id="IPR043502">
    <property type="entry name" value="DNA/RNA_pol_sf"/>
</dbReference>
<dbReference type="InterPro" id="IPR050951">
    <property type="entry name" value="Retrovirus_Pol_polyprotein"/>
</dbReference>
<dbReference type="Gene3D" id="2.40.70.10">
    <property type="entry name" value="Acid Proteases"/>
    <property type="match status" value="1"/>
</dbReference>
<dbReference type="InterPro" id="IPR021109">
    <property type="entry name" value="Peptidase_aspartic_dom_sf"/>
</dbReference>
<dbReference type="Gene3D" id="3.30.420.10">
    <property type="entry name" value="Ribonuclease H-like superfamily/Ribonuclease H"/>
    <property type="match status" value="1"/>
</dbReference>
<dbReference type="InterPro" id="IPR012337">
    <property type="entry name" value="RNaseH-like_sf"/>
</dbReference>
<dbReference type="GO" id="GO:0003676">
    <property type="term" value="F:nucleic acid binding"/>
    <property type="evidence" value="ECO:0007669"/>
    <property type="project" value="InterPro"/>
</dbReference>
<dbReference type="Pfam" id="PF17921">
    <property type="entry name" value="Integrase_H2C2"/>
    <property type="match status" value="1"/>
</dbReference>
<dbReference type="GO" id="GO:0006310">
    <property type="term" value="P:DNA recombination"/>
    <property type="evidence" value="ECO:0007669"/>
    <property type="project" value="UniProtKB-KW"/>
</dbReference>
<evidence type="ECO:0000313" key="10">
    <source>
        <dbReference type="Proteomes" id="UP000594261"/>
    </source>
</evidence>
<keyword evidence="10" id="KW-1185">Reference proteome</keyword>
<dbReference type="CDD" id="cd01647">
    <property type="entry name" value="RT_LTR"/>
    <property type="match status" value="1"/>
</dbReference>
<evidence type="ECO:0000256" key="1">
    <source>
        <dbReference type="ARBA" id="ARBA00022679"/>
    </source>
</evidence>
<dbReference type="InterPro" id="IPR001584">
    <property type="entry name" value="Integrase_cat-core"/>
</dbReference>
<evidence type="ECO:0000256" key="4">
    <source>
        <dbReference type="ARBA" id="ARBA00022759"/>
    </source>
</evidence>
<keyword evidence="2" id="KW-0548">Nucleotidyltransferase</keyword>
<feature type="region of interest" description="Disordered" evidence="7">
    <location>
        <begin position="1"/>
        <end position="103"/>
    </location>
</feature>
<evidence type="ECO:0000256" key="2">
    <source>
        <dbReference type="ARBA" id="ARBA00022695"/>
    </source>
</evidence>
<sequence length="1203" mass="136604">MQREIDDLKRKLRCVQRKRSPSSSNESSDGEDASYRQRSRTPPSETFSYEREPRPVRKYESPSSKGSGNDAMKRALDQISRSERYNHNQPRRDFSRQAGQSNTQTVNAVFREPIQQVLEKVRNEPYFSRERWLETLPNLVREGKLRHLLHPSSGHPGQAMQEPRKDVSLRPPIGTIHVILATPGRTRPPPSKVLAVGRLPSEDRQREPKRSRKGSSLILGFLDEDKRGTIQPHDNALLVTLRIGGFDVKRVLVDSGSAVEIMFPDLYKGLNLKPEDLTAYDSPLISFEGRTVTPKGQIRLPIQTGSEVVEVNFIVVDAYSPYTTIVARPWIHALEAVSSTLHQKVKYPSGGQVKEIRGDQAMARQWQDNELAEEIRCESLEKFTVNDDPEKFFQVGSELPSQEKEELVGFLRRNVNVFAWDAYNALGVDLSLICHHLNVNPSSTPKKQPPRRPSKEHASAVRDEVAKLKRAGVIKEVFYPKWLANTVVVRKKTGKWRVCVDFTDLNKACPKDPFPLPRIDRLVDATVGHPRMSFLDAFQDYHQIPLAMFEPQLGKIIEVYIDDMVVKSKMVSEHVKDLEIIFTILREHKLRLNASKCSFGVESGKFLGYMVTHRGIEVSPDQIKAINSLQAPRNPKEVQKLTSMITALNRFISRSVDRCRPFYLLINKWKGFEWSEDCVRAFQQLKEYLSRPPIMSSPEADEVLFAYIVIAPHVVSLVLIRDDNGVQRPVYYVSKSLHEAEVQYLPLEKAILAIVHATRKLLHYFQAHTVIVLTQLPLRAVLRSADYTRRIAMWSALLGAFDIKYMPRSSIKGQVLADLVAEFAKPSVGTITEKKDMDGKSVGTISAGETLHSKVYVDGTANQRGSGVGIILILPDGAAIEKSLRLGFSATNNEAEYETLLQGMTMVQRLGGRVIEAFSDSKLVIGQVMGELEARDARMFWLSEDHKLYRCSYSGPYLLCIHPEESESLLEELHEGICGSHTGGRSLAHRALTQGYWWPNMQREAQQYAKKCDQCQRFAPNIHQPRGVLNTLSSPWPFAQWGLDIVGPFPKTAGNKRYIIVGTDYFTKWVEAEPLANIRDVDAQKFIWKNIITRFGTPHTLISDNGLQFDSKNFREYCREFGIMNRYSTPAYPQGNGQVEAVNKVIVNGLKKRLDEAKGRWVEELSHVLWTYRTTLRWSTGETPFSMTYGAEAVFLIEKTFPH</sequence>
<dbReference type="GO" id="GO:0015074">
    <property type="term" value="P:DNA integration"/>
    <property type="evidence" value="ECO:0007669"/>
    <property type="project" value="InterPro"/>
</dbReference>
<evidence type="ECO:0000259" key="8">
    <source>
        <dbReference type="PROSITE" id="PS50994"/>
    </source>
</evidence>
<feature type="compositionally biased region" description="Basic and acidic residues" evidence="7">
    <location>
        <begin position="48"/>
        <end position="60"/>
    </location>
</feature>
<dbReference type="InterPro" id="IPR043128">
    <property type="entry name" value="Rev_trsase/Diguanyl_cyclase"/>
</dbReference>
<reference evidence="9 10" key="1">
    <citation type="journal article" date="2016" name="G3 (Bethesda)">
        <title>First Draft Assembly and Annotation of the Genome of a California Endemic Oak Quercus lobata Nee (Fagaceae).</title>
        <authorList>
            <person name="Sork V.L."/>
            <person name="Fitz-Gibbon S.T."/>
            <person name="Puiu D."/>
            <person name="Crepeau M."/>
            <person name="Gugger P.F."/>
            <person name="Sherman R."/>
            <person name="Stevens K."/>
            <person name="Langley C.H."/>
            <person name="Pellegrini M."/>
            <person name="Salzberg S.L."/>
        </authorList>
    </citation>
    <scope>NUCLEOTIDE SEQUENCE [LARGE SCALE GENOMIC DNA]</scope>
    <source>
        <strain evidence="9 10">cv. SW786</strain>
    </source>
</reference>
<evidence type="ECO:0000256" key="7">
    <source>
        <dbReference type="SAM" id="MobiDB-lite"/>
    </source>
</evidence>
<keyword evidence="4" id="KW-0255">Endonuclease</keyword>
<accession>A0A7N2MLC7</accession>
<feature type="region of interest" description="Disordered" evidence="7">
    <location>
        <begin position="182"/>
        <end position="213"/>
    </location>
</feature>
<dbReference type="OMA" id="QSHALEP"/>
<evidence type="ECO:0000313" key="9">
    <source>
        <dbReference type="EnsemblPlants" id="QL09p039229:mrna"/>
    </source>
</evidence>
<dbReference type="PANTHER" id="PTHR37984:SF5">
    <property type="entry name" value="PROTEIN NYNRIN-LIKE"/>
    <property type="match status" value="1"/>
</dbReference>
<dbReference type="Pfam" id="PF00665">
    <property type="entry name" value="rve"/>
    <property type="match status" value="1"/>
</dbReference>
<keyword evidence="6" id="KW-0511">Multifunctional enzyme</keyword>
<dbReference type="EMBL" id="LRBV02000009">
    <property type="status" value="NOT_ANNOTATED_CDS"/>
    <property type="molecule type" value="Genomic_DNA"/>
</dbReference>
<evidence type="ECO:0000256" key="6">
    <source>
        <dbReference type="ARBA" id="ARBA00023268"/>
    </source>
</evidence>
<dbReference type="InterPro" id="IPR041588">
    <property type="entry name" value="Integrase_H2C2"/>
</dbReference>
<dbReference type="InterPro" id="IPR036397">
    <property type="entry name" value="RNaseH_sf"/>
</dbReference>
<feature type="domain" description="Integrase catalytic" evidence="8">
    <location>
        <begin position="1031"/>
        <end position="1192"/>
    </location>
</feature>
<dbReference type="PROSITE" id="PS50994">
    <property type="entry name" value="INTEGRASE"/>
    <property type="match status" value="1"/>
</dbReference>
<dbReference type="SUPFAM" id="SSF53098">
    <property type="entry name" value="Ribonuclease H-like"/>
    <property type="match status" value="2"/>
</dbReference>
<dbReference type="InterPro" id="IPR041577">
    <property type="entry name" value="RT_RNaseH_2"/>
</dbReference>
<dbReference type="Pfam" id="PF00078">
    <property type="entry name" value="RVT_1"/>
    <property type="match status" value="1"/>
</dbReference>
<keyword evidence="3" id="KW-0540">Nuclease</keyword>
<dbReference type="CDD" id="cd09279">
    <property type="entry name" value="RNase_HI_like"/>
    <property type="match status" value="1"/>
</dbReference>
<dbReference type="PANTHER" id="PTHR37984">
    <property type="entry name" value="PROTEIN CBG26694"/>
    <property type="match status" value="1"/>
</dbReference>
<organism evidence="9 10">
    <name type="scientific">Quercus lobata</name>
    <name type="common">Valley oak</name>
    <dbReference type="NCBI Taxonomy" id="97700"/>
    <lineage>
        <taxon>Eukaryota</taxon>
        <taxon>Viridiplantae</taxon>
        <taxon>Streptophyta</taxon>
        <taxon>Embryophyta</taxon>
        <taxon>Tracheophyta</taxon>
        <taxon>Spermatophyta</taxon>
        <taxon>Magnoliopsida</taxon>
        <taxon>eudicotyledons</taxon>
        <taxon>Gunneridae</taxon>
        <taxon>Pentapetalae</taxon>
        <taxon>rosids</taxon>
        <taxon>fabids</taxon>
        <taxon>Fagales</taxon>
        <taxon>Fagaceae</taxon>
        <taxon>Quercus</taxon>
    </lineage>
</organism>
<dbReference type="Gene3D" id="1.10.340.70">
    <property type="match status" value="1"/>
</dbReference>
<dbReference type="InterPro" id="IPR002156">
    <property type="entry name" value="RNaseH_domain"/>
</dbReference>
<dbReference type="InParanoid" id="A0A7N2MLC7"/>
<dbReference type="EnsemblPlants" id="QL09p039229:mrna">
    <property type="protein sequence ID" value="QL09p039229:mrna"/>
    <property type="gene ID" value="QL09p039229"/>
</dbReference>
<keyword evidence="4" id="KW-0378">Hydrolase</keyword>
<dbReference type="SUPFAM" id="SSF56672">
    <property type="entry name" value="DNA/RNA polymerases"/>
    <property type="match status" value="1"/>
</dbReference>
<feature type="compositionally biased region" description="Basic residues" evidence="7">
    <location>
        <begin position="10"/>
        <end position="20"/>
    </location>
</feature>
<proteinExistence type="predicted"/>
<dbReference type="Pfam" id="PF13456">
    <property type="entry name" value="RVT_3"/>
    <property type="match status" value="1"/>
</dbReference>
<dbReference type="Gramene" id="QL09p039229:mrna">
    <property type="protein sequence ID" value="QL09p039229:mrna"/>
    <property type="gene ID" value="QL09p039229"/>
</dbReference>
<evidence type="ECO:0000256" key="3">
    <source>
        <dbReference type="ARBA" id="ARBA00022722"/>
    </source>
</evidence>
<dbReference type="InterPro" id="IPR000477">
    <property type="entry name" value="RT_dom"/>
</dbReference>
<name>A0A7N2MLC7_QUELO</name>
<evidence type="ECO:0000256" key="5">
    <source>
        <dbReference type="ARBA" id="ARBA00023172"/>
    </source>
</evidence>
<reference evidence="9" key="2">
    <citation type="submission" date="2021-01" db="UniProtKB">
        <authorList>
            <consortium name="EnsemblPlants"/>
        </authorList>
    </citation>
    <scope>IDENTIFICATION</scope>
</reference>
<dbReference type="AlphaFoldDB" id="A0A7N2MLC7"/>
<dbReference type="GO" id="GO:0016779">
    <property type="term" value="F:nucleotidyltransferase activity"/>
    <property type="evidence" value="ECO:0007669"/>
    <property type="project" value="UniProtKB-KW"/>
</dbReference>
<keyword evidence="5" id="KW-0233">DNA recombination</keyword>
<dbReference type="GO" id="GO:0004523">
    <property type="term" value="F:RNA-DNA hybrid ribonuclease activity"/>
    <property type="evidence" value="ECO:0007669"/>
    <property type="project" value="InterPro"/>
</dbReference>
<dbReference type="CDD" id="cd00303">
    <property type="entry name" value="retropepsin_like"/>
    <property type="match status" value="1"/>
</dbReference>
<dbReference type="Gene3D" id="3.30.70.270">
    <property type="match status" value="2"/>
</dbReference>
<dbReference type="Pfam" id="PF17919">
    <property type="entry name" value="RT_RNaseH_2"/>
    <property type="match status" value="1"/>
</dbReference>
<feature type="region of interest" description="Disordered" evidence="7">
    <location>
        <begin position="441"/>
        <end position="461"/>
    </location>
</feature>
<keyword evidence="1" id="KW-0808">Transferase</keyword>